<dbReference type="GO" id="GO:0004983">
    <property type="term" value="F:neuropeptide Y receptor activity"/>
    <property type="evidence" value="ECO:0007669"/>
    <property type="project" value="InterPro"/>
</dbReference>
<keyword evidence="5" id="KW-0297">G-protein coupled receptor</keyword>
<keyword evidence="6 9" id="KW-0472">Membrane</keyword>
<evidence type="ECO:0000256" key="5">
    <source>
        <dbReference type="ARBA" id="ARBA00023040"/>
    </source>
</evidence>
<feature type="transmembrane region" description="Helical" evidence="9">
    <location>
        <begin position="182"/>
        <end position="212"/>
    </location>
</feature>
<feature type="transmembrane region" description="Helical" evidence="9">
    <location>
        <begin position="20"/>
        <end position="46"/>
    </location>
</feature>
<gene>
    <name evidence="11" type="primary">NGRA23</name>
</gene>
<keyword evidence="7 11" id="KW-0675">Receptor</keyword>
<dbReference type="SUPFAM" id="SSF81321">
    <property type="entry name" value="Family A G protein-coupled receptor-like"/>
    <property type="match status" value="1"/>
</dbReference>
<dbReference type="PRINTS" id="PR01012">
    <property type="entry name" value="NRPEPTIDEYR"/>
</dbReference>
<evidence type="ECO:0000256" key="9">
    <source>
        <dbReference type="SAM" id="Phobius"/>
    </source>
</evidence>
<dbReference type="InterPro" id="IPR017452">
    <property type="entry name" value="GPCR_Rhodpsn_7TM"/>
</dbReference>
<feature type="transmembrane region" description="Helical" evidence="9">
    <location>
        <begin position="272"/>
        <end position="296"/>
    </location>
</feature>
<name>A0A0K2SYM0_LEPSM</name>
<feature type="transmembrane region" description="Helical" evidence="9">
    <location>
        <begin position="233"/>
        <end position="252"/>
    </location>
</feature>
<reference evidence="11" key="1">
    <citation type="submission" date="2014-05" db="EMBL/GenBank/DDBJ databases">
        <authorList>
            <person name="Chronopoulou M."/>
        </authorList>
    </citation>
    <scope>NUCLEOTIDE SEQUENCE</scope>
    <source>
        <tissue evidence="11">Whole organism</tissue>
    </source>
</reference>
<dbReference type="InterPro" id="IPR000611">
    <property type="entry name" value="NPY_rcpt"/>
</dbReference>
<accession>A0A0K2SYM0</accession>
<dbReference type="OrthoDB" id="9445642at2759"/>
<dbReference type="FunFam" id="1.20.1070.10:FF:000291">
    <property type="entry name" value="Predicted protein"/>
    <property type="match status" value="1"/>
</dbReference>
<evidence type="ECO:0000256" key="1">
    <source>
        <dbReference type="ARBA" id="ARBA00004141"/>
    </source>
</evidence>
<keyword evidence="3 9" id="KW-0812">Transmembrane</keyword>
<dbReference type="Gene3D" id="1.20.1070.10">
    <property type="entry name" value="Rhodopsin 7-helix transmembrane proteins"/>
    <property type="match status" value="1"/>
</dbReference>
<dbReference type="SMART" id="SM01381">
    <property type="entry name" value="7TM_GPCR_Srsx"/>
    <property type="match status" value="1"/>
</dbReference>
<organism evidence="11">
    <name type="scientific">Lepeophtheirus salmonis</name>
    <name type="common">Salmon louse</name>
    <name type="synonym">Caligus salmonis</name>
    <dbReference type="NCBI Taxonomy" id="72036"/>
    <lineage>
        <taxon>Eukaryota</taxon>
        <taxon>Metazoa</taxon>
        <taxon>Ecdysozoa</taxon>
        <taxon>Arthropoda</taxon>
        <taxon>Crustacea</taxon>
        <taxon>Multicrustacea</taxon>
        <taxon>Hexanauplia</taxon>
        <taxon>Copepoda</taxon>
        <taxon>Siphonostomatoida</taxon>
        <taxon>Caligidae</taxon>
        <taxon>Lepeophtheirus</taxon>
    </lineage>
</organism>
<comment type="subcellular location">
    <subcellularLocation>
        <location evidence="1">Membrane</location>
        <topology evidence="1">Multi-pass membrane protein</topology>
    </subcellularLocation>
</comment>
<evidence type="ECO:0000313" key="11">
    <source>
        <dbReference type="EMBL" id="CDW18859.1"/>
    </source>
</evidence>
<evidence type="ECO:0000256" key="6">
    <source>
        <dbReference type="ARBA" id="ARBA00023136"/>
    </source>
</evidence>
<dbReference type="Pfam" id="PF00001">
    <property type="entry name" value="7tm_1"/>
    <property type="match status" value="1"/>
</dbReference>
<dbReference type="PRINTS" id="PR00237">
    <property type="entry name" value="GPCRRHODOPSN"/>
</dbReference>
<protein>
    <submittedName>
        <fullName evidence="11">Neuropeptide receptor A23 [Bombyx mori]</fullName>
    </submittedName>
</protein>
<feature type="transmembrane region" description="Helical" evidence="9">
    <location>
        <begin position="99"/>
        <end position="117"/>
    </location>
</feature>
<comment type="similarity">
    <text evidence="2">Belongs to the G-protein coupled receptor 1 family.</text>
</comment>
<evidence type="ECO:0000256" key="3">
    <source>
        <dbReference type="ARBA" id="ARBA00022692"/>
    </source>
</evidence>
<keyword evidence="4 9" id="KW-1133">Transmembrane helix</keyword>
<proteinExistence type="inferred from homology"/>
<keyword evidence="8" id="KW-0807">Transducer</keyword>
<feature type="transmembrane region" description="Helical" evidence="9">
    <location>
        <begin position="58"/>
        <end position="79"/>
    </location>
</feature>
<evidence type="ECO:0000256" key="7">
    <source>
        <dbReference type="ARBA" id="ARBA00023170"/>
    </source>
</evidence>
<evidence type="ECO:0000256" key="8">
    <source>
        <dbReference type="ARBA" id="ARBA00023224"/>
    </source>
</evidence>
<dbReference type="GO" id="GO:0005886">
    <property type="term" value="C:plasma membrane"/>
    <property type="evidence" value="ECO:0007669"/>
    <property type="project" value="TreeGrafter"/>
</dbReference>
<dbReference type="PANTHER" id="PTHR45695:SF9">
    <property type="entry name" value="LEUCOKININ RECEPTOR"/>
    <property type="match status" value="1"/>
</dbReference>
<feature type="transmembrane region" description="Helical" evidence="9">
    <location>
        <begin position="138"/>
        <end position="162"/>
    </location>
</feature>
<dbReference type="InterPro" id="IPR000276">
    <property type="entry name" value="GPCR_Rhodpsn"/>
</dbReference>
<evidence type="ECO:0000256" key="2">
    <source>
        <dbReference type="ARBA" id="ARBA00010663"/>
    </source>
</evidence>
<dbReference type="PANTHER" id="PTHR45695">
    <property type="entry name" value="LEUCOKININ RECEPTOR-RELATED"/>
    <property type="match status" value="1"/>
</dbReference>
<dbReference type="AlphaFoldDB" id="A0A0K2SYM0"/>
<evidence type="ECO:0000256" key="4">
    <source>
        <dbReference type="ARBA" id="ARBA00022989"/>
    </source>
</evidence>
<feature type="domain" description="G-protein coupled receptors family 1 profile" evidence="10">
    <location>
        <begin position="38"/>
        <end position="293"/>
    </location>
</feature>
<sequence>MNNTTISEGAEQIYAVPTGIVILLSLFYGGISLIAILGNALVIFIVRTSSRMKSIINCYICNLALADIVIGIFSIPFQFQAALLQRWNLPTFMCPVCPFFQNVSVNISIFTLVAIARDRYKAILFPLTNHPSKRVMQIKIGAIWCSSIIIALPQAIAFEVIMVDEDIPQCYPSKVSILFLKWYMFSLFFIQYFVPLLLISYAYIAIAVKLWGSKIPGAAQRRRDASVLKNKKRTIKVLITVVILFGLAWLPLQVYSVANTVYPKINNYKFINILWFCAHWLAMSNSCYNPFIYLLCHEKFKKEFTHRFKFFGSNTTQETQWGQLESTINRGRTPNTMETQ</sequence>
<evidence type="ECO:0000259" key="10">
    <source>
        <dbReference type="PROSITE" id="PS50262"/>
    </source>
</evidence>
<dbReference type="EMBL" id="HACA01001498">
    <property type="protein sequence ID" value="CDW18859.1"/>
    <property type="molecule type" value="Transcribed_RNA"/>
</dbReference>
<dbReference type="PROSITE" id="PS50262">
    <property type="entry name" value="G_PROTEIN_RECEP_F1_2"/>
    <property type="match status" value="1"/>
</dbReference>